<dbReference type="PANTHER" id="PTHR19441">
    <property type="entry name" value="WHEY ACDIC PROTEIN WAP"/>
    <property type="match status" value="1"/>
</dbReference>
<dbReference type="AlphaFoldDB" id="A0A669EUN7"/>
<keyword evidence="3" id="KW-1185">Reference proteome</keyword>
<dbReference type="InterPro" id="IPR036645">
    <property type="entry name" value="Elafin-like_sf"/>
</dbReference>
<evidence type="ECO:0000313" key="2">
    <source>
        <dbReference type="Ensembl" id="ENSONIP00000076366.1"/>
    </source>
</evidence>
<dbReference type="Pfam" id="PF00095">
    <property type="entry name" value="WAP"/>
    <property type="match status" value="1"/>
</dbReference>
<dbReference type="Ensembl" id="ENSONIT00000053741.1">
    <property type="protein sequence ID" value="ENSONIP00000076366.1"/>
    <property type="gene ID" value="ENSONIG00000038265.1"/>
</dbReference>
<reference evidence="2" key="2">
    <citation type="submission" date="2025-08" db="UniProtKB">
        <authorList>
            <consortium name="Ensembl"/>
        </authorList>
    </citation>
    <scope>IDENTIFICATION</scope>
</reference>
<organism evidence="2 3">
    <name type="scientific">Oreochromis niloticus</name>
    <name type="common">Nile tilapia</name>
    <name type="synonym">Tilapia nilotica</name>
    <dbReference type="NCBI Taxonomy" id="8128"/>
    <lineage>
        <taxon>Eukaryota</taxon>
        <taxon>Metazoa</taxon>
        <taxon>Chordata</taxon>
        <taxon>Craniata</taxon>
        <taxon>Vertebrata</taxon>
        <taxon>Euteleostomi</taxon>
        <taxon>Actinopterygii</taxon>
        <taxon>Neopterygii</taxon>
        <taxon>Teleostei</taxon>
        <taxon>Neoteleostei</taxon>
        <taxon>Acanthomorphata</taxon>
        <taxon>Ovalentaria</taxon>
        <taxon>Cichlomorphae</taxon>
        <taxon>Cichliformes</taxon>
        <taxon>Cichlidae</taxon>
        <taxon>African cichlids</taxon>
        <taxon>Pseudocrenilabrinae</taxon>
        <taxon>Oreochromini</taxon>
        <taxon>Oreochromis</taxon>
    </lineage>
</organism>
<dbReference type="PANTHER" id="PTHR19441:SF95">
    <property type="entry name" value="PERLWAPIN ISOFORM X1"/>
    <property type="match status" value="1"/>
</dbReference>
<dbReference type="GeneTree" id="ENSGT01060000248706"/>
<dbReference type="SMART" id="SM00217">
    <property type="entry name" value="WAP"/>
    <property type="match status" value="1"/>
</dbReference>
<sequence length="83" mass="9486">MDTHTTNTFSSSKIHIYRTLWLEFFVYTDLSFLPGKPGVCPRWRFDFGHCAEFCSKDRDCPNNEKCCSNGCGHECMGPVIGEI</sequence>
<reference evidence="2" key="3">
    <citation type="submission" date="2025-09" db="UniProtKB">
        <authorList>
            <consortium name="Ensembl"/>
        </authorList>
    </citation>
    <scope>IDENTIFICATION</scope>
</reference>
<evidence type="ECO:0000313" key="3">
    <source>
        <dbReference type="Proteomes" id="UP000005207"/>
    </source>
</evidence>
<proteinExistence type="predicted"/>
<evidence type="ECO:0000259" key="1">
    <source>
        <dbReference type="PROSITE" id="PS51390"/>
    </source>
</evidence>
<dbReference type="PROSITE" id="PS51390">
    <property type="entry name" value="WAP"/>
    <property type="match status" value="1"/>
</dbReference>
<dbReference type="FunFam" id="4.10.75.10:FF:000001">
    <property type="entry name" value="Anosmin 1"/>
    <property type="match status" value="1"/>
</dbReference>
<dbReference type="SUPFAM" id="SSF57256">
    <property type="entry name" value="Elafin-like"/>
    <property type="match status" value="1"/>
</dbReference>
<dbReference type="Gene3D" id="4.10.75.10">
    <property type="entry name" value="Elafin-like"/>
    <property type="match status" value="1"/>
</dbReference>
<dbReference type="CDD" id="cd00199">
    <property type="entry name" value="WAP"/>
    <property type="match status" value="1"/>
</dbReference>
<protein>
    <recommendedName>
        <fullName evidence="1">WAP domain-containing protein</fullName>
    </recommendedName>
</protein>
<dbReference type="InterPro" id="IPR050514">
    <property type="entry name" value="WAP_four-disulfide_core"/>
</dbReference>
<dbReference type="PRINTS" id="PR00003">
    <property type="entry name" value="4DISULPHCORE"/>
</dbReference>
<name>A0A669EUN7_ORENI</name>
<dbReference type="InParanoid" id="A0A669EUN7"/>
<dbReference type="GO" id="GO:0005615">
    <property type="term" value="C:extracellular space"/>
    <property type="evidence" value="ECO:0007669"/>
    <property type="project" value="TreeGrafter"/>
</dbReference>
<dbReference type="GO" id="GO:0045087">
    <property type="term" value="P:innate immune response"/>
    <property type="evidence" value="ECO:0007669"/>
    <property type="project" value="TreeGrafter"/>
</dbReference>
<dbReference type="GO" id="GO:0019731">
    <property type="term" value="P:antibacterial humoral response"/>
    <property type="evidence" value="ECO:0007669"/>
    <property type="project" value="TreeGrafter"/>
</dbReference>
<reference evidence="3" key="1">
    <citation type="submission" date="2012-01" db="EMBL/GenBank/DDBJ databases">
        <title>The Genome Sequence of Oreochromis niloticus (Nile Tilapia).</title>
        <authorList>
            <consortium name="Broad Institute Genome Assembly Team"/>
            <consortium name="Broad Institute Sequencing Platform"/>
            <person name="Di Palma F."/>
            <person name="Johnson J."/>
            <person name="Lander E.S."/>
            <person name="Lindblad-Toh K."/>
        </authorList>
    </citation>
    <scope>NUCLEOTIDE SEQUENCE [LARGE SCALE GENOMIC DNA]</scope>
</reference>
<dbReference type="Proteomes" id="UP000005207">
    <property type="component" value="Linkage group LG20"/>
</dbReference>
<accession>A0A669EUN7</accession>
<dbReference type="InterPro" id="IPR008197">
    <property type="entry name" value="WAP_dom"/>
</dbReference>
<dbReference type="GO" id="GO:0004867">
    <property type="term" value="F:serine-type endopeptidase inhibitor activity"/>
    <property type="evidence" value="ECO:0007669"/>
    <property type="project" value="TreeGrafter"/>
</dbReference>
<feature type="domain" description="WAP" evidence="1">
    <location>
        <begin position="33"/>
        <end position="79"/>
    </location>
</feature>